<protein>
    <submittedName>
        <fullName evidence="9">Sugar ABC transporter permease</fullName>
    </submittedName>
</protein>
<dbReference type="PROSITE" id="PS50928">
    <property type="entry name" value="ABC_TM1"/>
    <property type="match status" value="1"/>
</dbReference>
<feature type="transmembrane region" description="Helical" evidence="7">
    <location>
        <begin position="162"/>
        <end position="186"/>
    </location>
</feature>
<feature type="transmembrane region" description="Helical" evidence="7">
    <location>
        <begin position="267"/>
        <end position="289"/>
    </location>
</feature>
<comment type="caution">
    <text evidence="9">The sequence shown here is derived from an EMBL/GenBank/DDBJ whole genome shotgun (WGS) entry which is preliminary data.</text>
</comment>
<evidence type="ECO:0000256" key="1">
    <source>
        <dbReference type="ARBA" id="ARBA00004651"/>
    </source>
</evidence>
<dbReference type="Gene3D" id="1.10.3720.10">
    <property type="entry name" value="MetI-like"/>
    <property type="match status" value="1"/>
</dbReference>
<keyword evidence="6 7" id="KW-0472">Membrane</keyword>
<feature type="transmembrane region" description="Helical" evidence="7">
    <location>
        <begin position="21"/>
        <end position="44"/>
    </location>
</feature>
<keyword evidence="4 7" id="KW-0812">Transmembrane</keyword>
<evidence type="ECO:0000313" key="9">
    <source>
        <dbReference type="EMBL" id="HFZ08571.1"/>
    </source>
</evidence>
<proteinExistence type="inferred from homology"/>
<keyword evidence="2 7" id="KW-0813">Transport</keyword>
<keyword evidence="3" id="KW-1003">Cell membrane</keyword>
<evidence type="ECO:0000259" key="8">
    <source>
        <dbReference type="PROSITE" id="PS50928"/>
    </source>
</evidence>
<dbReference type="CDD" id="cd06261">
    <property type="entry name" value="TM_PBP2"/>
    <property type="match status" value="1"/>
</dbReference>
<name>A0A7V3J919_UNCC3</name>
<evidence type="ECO:0000256" key="2">
    <source>
        <dbReference type="ARBA" id="ARBA00022448"/>
    </source>
</evidence>
<evidence type="ECO:0000256" key="4">
    <source>
        <dbReference type="ARBA" id="ARBA00022692"/>
    </source>
</evidence>
<feature type="transmembrane region" description="Helical" evidence="7">
    <location>
        <begin position="207"/>
        <end position="226"/>
    </location>
</feature>
<feature type="transmembrane region" description="Helical" evidence="7">
    <location>
        <begin position="80"/>
        <end position="101"/>
    </location>
</feature>
<feature type="transmembrane region" description="Helical" evidence="7">
    <location>
        <begin position="113"/>
        <end position="133"/>
    </location>
</feature>
<dbReference type="GO" id="GO:0055085">
    <property type="term" value="P:transmembrane transport"/>
    <property type="evidence" value="ECO:0007669"/>
    <property type="project" value="InterPro"/>
</dbReference>
<comment type="similarity">
    <text evidence="7">Belongs to the binding-protein-dependent transport system permease family.</text>
</comment>
<keyword evidence="5 7" id="KW-1133">Transmembrane helix</keyword>
<comment type="subcellular location">
    <subcellularLocation>
        <location evidence="1 7">Cell membrane</location>
        <topology evidence="1 7">Multi-pass membrane protein</topology>
    </subcellularLocation>
</comment>
<dbReference type="AlphaFoldDB" id="A0A7V3J919"/>
<reference evidence="9" key="1">
    <citation type="journal article" date="2020" name="mSystems">
        <title>Genome- and Community-Level Interaction Insights into Carbon Utilization and Element Cycling Functions of Hydrothermarchaeota in Hydrothermal Sediment.</title>
        <authorList>
            <person name="Zhou Z."/>
            <person name="Liu Y."/>
            <person name="Xu W."/>
            <person name="Pan J."/>
            <person name="Luo Z.H."/>
            <person name="Li M."/>
        </authorList>
    </citation>
    <scope>NUCLEOTIDE SEQUENCE [LARGE SCALE GENOMIC DNA]</scope>
    <source>
        <strain evidence="9">SpSt-757</strain>
    </source>
</reference>
<evidence type="ECO:0000256" key="3">
    <source>
        <dbReference type="ARBA" id="ARBA00022475"/>
    </source>
</evidence>
<organism evidence="9">
    <name type="scientific">candidate division CPR3 bacterium</name>
    <dbReference type="NCBI Taxonomy" id="2268181"/>
    <lineage>
        <taxon>Bacteria</taxon>
        <taxon>Bacteria division CPR3</taxon>
    </lineage>
</organism>
<dbReference type="EMBL" id="DTGG01000016">
    <property type="protein sequence ID" value="HFZ08571.1"/>
    <property type="molecule type" value="Genomic_DNA"/>
</dbReference>
<dbReference type="InterPro" id="IPR000515">
    <property type="entry name" value="MetI-like"/>
</dbReference>
<dbReference type="PANTHER" id="PTHR43005">
    <property type="entry name" value="BLR7065 PROTEIN"/>
    <property type="match status" value="1"/>
</dbReference>
<dbReference type="Pfam" id="PF00528">
    <property type="entry name" value="BPD_transp_1"/>
    <property type="match status" value="1"/>
</dbReference>
<dbReference type="GO" id="GO:0005886">
    <property type="term" value="C:plasma membrane"/>
    <property type="evidence" value="ECO:0007669"/>
    <property type="project" value="UniProtKB-SubCell"/>
</dbReference>
<dbReference type="PANTHER" id="PTHR43005:SF2">
    <property type="entry name" value="INTEGRAL MEMBRANE SUGAR TRANSPORT PROTEIN"/>
    <property type="match status" value="1"/>
</dbReference>
<evidence type="ECO:0000256" key="5">
    <source>
        <dbReference type="ARBA" id="ARBA00022989"/>
    </source>
</evidence>
<sequence>MESYLVLNKPKKNKIEWTKHLLISPALLFFVALTIFPLLFTLFLSLNFWAVSGEHHWIGLGNYIKLFQDSIFLTSLRNEFIFVIFGVLFEYIFGLLLALVLNQLTRGLRLIRLAVILPFAATPAVVGCIWKMLFDQSYGPIPDLLHKVGLSSPAWLTQPLPALFSIIIVDIWEWTPFMFLIIFAGLKSLPKEPFESAMVDGASSWRIFWDLTFPMLMPTTIVAILLRTIEAFKIFDIVFLTTAGGPGIATISTTLYAYDLGLRTGNLGYAAAMSIILLIIVVLILNVFLKIIEWVRHRSVLQKREEALK</sequence>
<evidence type="ECO:0000256" key="7">
    <source>
        <dbReference type="RuleBase" id="RU363032"/>
    </source>
</evidence>
<dbReference type="SUPFAM" id="SSF161098">
    <property type="entry name" value="MetI-like"/>
    <property type="match status" value="1"/>
</dbReference>
<accession>A0A7V3J919</accession>
<gene>
    <name evidence="9" type="ORF">ENV41_00355</name>
</gene>
<dbReference type="InterPro" id="IPR035906">
    <property type="entry name" value="MetI-like_sf"/>
</dbReference>
<evidence type="ECO:0000256" key="6">
    <source>
        <dbReference type="ARBA" id="ARBA00023136"/>
    </source>
</evidence>
<feature type="domain" description="ABC transmembrane type-1" evidence="8">
    <location>
        <begin position="76"/>
        <end position="288"/>
    </location>
</feature>